<name>A0AAN9JB59_CLITE</name>
<sequence length="93" mass="10733">MPLAQHFYQVRPFPSICFFLGVMSGQEILVKEALDSEQFGKLSADTSKIMLREDRYKQNQKHKRASLKTTKEKKVTPLEGAYRSISHTNNFVL</sequence>
<keyword evidence="2" id="KW-1185">Reference proteome</keyword>
<protein>
    <submittedName>
        <fullName evidence="1">Uncharacterized protein</fullName>
    </submittedName>
</protein>
<dbReference type="Proteomes" id="UP001359559">
    <property type="component" value="Unassembled WGS sequence"/>
</dbReference>
<reference evidence="1 2" key="1">
    <citation type="submission" date="2024-01" db="EMBL/GenBank/DDBJ databases">
        <title>The genomes of 5 underutilized Papilionoideae crops provide insights into root nodulation and disease resistance.</title>
        <authorList>
            <person name="Yuan L."/>
        </authorList>
    </citation>
    <scope>NUCLEOTIDE SEQUENCE [LARGE SCALE GENOMIC DNA]</scope>
    <source>
        <strain evidence="1">LY-2023</strain>
        <tissue evidence="1">Leaf</tissue>
    </source>
</reference>
<accession>A0AAN9JB59</accession>
<organism evidence="1 2">
    <name type="scientific">Clitoria ternatea</name>
    <name type="common">Butterfly pea</name>
    <dbReference type="NCBI Taxonomy" id="43366"/>
    <lineage>
        <taxon>Eukaryota</taxon>
        <taxon>Viridiplantae</taxon>
        <taxon>Streptophyta</taxon>
        <taxon>Embryophyta</taxon>
        <taxon>Tracheophyta</taxon>
        <taxon>Spermatophyta</taxon>
        <taxon>Magnoliopsida</taxon>
        <taxon>eudicotyledons</taxon>
        <taxon>Gunneridae</taxon>
        <taxon>Pentapetalae</taxon>
        <taxon>rosids</taxon>
        <taxon>fabids</taxon>
        <taxon>Fabales</taxon>
        <taxon>Fabaceae</taxon>
        <taxon>Papilionoideae</taxon>
        <taxon>50 kb inversion clade</taxon>
        <taxon>NPAAA clade</taxon>
        <taxon>indigoferoid/millettioid clade</taxon>
        <taxon>Phaseoleae</taxon>
        <taxon>Clitoria</taxon>
    </lineage>
</organism>
<evidence type="ECO:0000313" key="1">
    <source>
        <dbReference type="EMBL" id="KAK7295568.1"/>
    </source>
</evidence>
<gene>
    <name evidence="1" type="ORF">RJT34_18478</name>
</gene>
<dbReference type="AlphaFoldDB" id="A0AAN9JB59"/>
<dbReference type="EMBL" id="JAYKXN010000004">
    <property type="protein sequence ID" value="KAK7295568.1"/>
    <property type="molecule type" value="Genomic_DNA"/>
</dbReference>
<evidence type="ECO:0000313" key="2">
    <source>
        <dbReference type="Proteomes" id="UP001359559"/>
    </source>
</evidence>
<proteinExistence type="predicted"/>
<comment type="caution">
    <text evidence="1">The sequence shown here is derived from an EMBL/GenBank/DDBJ whole genome shotgun (WGS) entry which is preliminary data.</text>
</comment>